<sequence>MEWKSQNIYDRPGSQHNQNRRRLQTLSLKRNNVDRDDDDNNDDRRNNDDFGALRVTPKNTYANDAKQHYQTLNNKLFQHLGERYDHPYLNQYKPDYPGYGHPNNYRDRPDDDDDDDNNNNNNNN</sequence>
<evidence type="ECO:0000313" key="3">
    <source>
        <dbReference type="Proteomes" id="UP000053268"/>
    </source>
</evidence>
<dbReference type="Proteomes" id="UP000053268">
    <property type="component" value="Unassembled WGS sequence"/>
</dbReference>
<gene>
    <name evidence="2" type="ORF">RR46_03025</name>
</gene>
<feature type="region of interest" description="Disordered" evidence="1">
    <location>
        <begin position="87"/>
        <end position="124"/>
    </location>
</feature>
<protein>
    <submittedName>
        <fullName evidence="2">Uncharacterized protein</fullName>
    </submittedName>
</protein>
<accession>A0A194Q6Z8</accession>
<reference evidence="2 3" key="1">
    <citation type="journal article" date="2015" name="Nat. Commun.">
        <title>Outbred genome sequencing and CRISPR/Cas9 gene editing in butterflies.</title>
        <authorList>
            <person name="Li X."/>
            <person name="Fan D."/>
            <person name="Zhang W."/>
            <person name="Liu G."/>
            <person name="Zhang L."/>
            <person name="Zhao L."/>
            <person name="Fang X."/>
            <person name="Chen L."/>
            <person name="Dong Y."/>
            <person name="Chen Y."/>
            <person name="Ding Y."/>
            <person name="Zhao R."/>
            <person name="Feng M."/>
            <person name="Zhu Y."/>
            <person name="Feng Y."/>
            <person name="Jiang X."/>
            <person name="Zhu D."/>
            <person name="Xiang H."/>
            <person name="Feng X."/>
            <person name="Li S."/>
            <person name="Wang J."/>
            <person name="Zhang G."/>
            <person name="Kronforst M.R."/>
            <person name="Wang W."/>
        </authorList>
    </citation>
    <scope>NUCLEOTIDE SEQUENCE [LARGE SCALE GENOMIC DNA]</scope>
    <source>
        <strain evidence="2">Ya'a_city_454_Px</strain>
        <tissue evidence="2">Whole body</tissue>
    </source>
</reference>
<proteinExistence type="predicted"/>
<dbReference type="EMBL" id="KQ459386">
    <property type="protein sequence ID" value="KPJ01154.1"/>
    <property type="molecule type" value="Genomic_DNA"/>
</dbReference>
<name>A0A194Q6Z8_PAPXU</name>
<keyword evidence="3" id="KW-1185">Reference proteome</keyword>
<evidence type="ECO:0000256" key="1">
    <source>
        <dbReference type="SAM" id="MobiDB-lite"/>
    </source>
</evidence>
<dbReference type="AlphaFoldDB" id="A0A194Q6Z8"/>
<evidence type="ECO:0000313" key="2">
    <source>
        <dbReference type="EMBL" id="KPJ01154.1"/>
    </source>
</evidence>
<organism evidence="2 3">
    <name type="scientific">Papilio xuthus</name>
    <name type="common">Asian swallowtail butterfly</name>
    <dbReference type="NCBI Taxonomy" id="66420"/>
    <lineage>
        <taxon>Eukaryota</taxon>
        <taxon>Metazoa</taxon>
        <taxon>Ecdysozoa</taxon>
        <taxon>Arthropoda</taxon>
        <taxon>Hexapoda</taxon>
        <taxon>Insecta</taxon>
        <taxon>Pterygota</taxon>
        <taxon>Neoptera</taxon>
        <taxon>Endopterygota</taxon>
        <taxon>Lepidoptera</taxon>
        <taxon>Glossata</taxon>
        <taxon>Ditrysia</taxon>
        <taxon>Papilionoidea</taxon>
        <taxon>Papilionidae</taxon>
        <taxon>Papilioninae</taxon>
        <taxon>Papilio</taxon>
    </lineage>
</organism>
<feature type="region of interest" description="Disordered" evidence="1">
    <location>
        <begin position="1"/>
        <end position="62"/>
    </location>
</feature>